<sequence>MRLRHFIPELLLLGSTTQARPTEECPDGVSIVKVQPEVIVGLQPVSISAVFTDNTVLTIDGTTIPITGAPTTLVTAFTITKTSTRYITGDPEPYFTGPYTTITSNNPGSNPTTIIQPPSGNDPTGTVIIVNPSGGSGNTRPAFTGPYTTITNNGPSGSHPTTLTLAPAGNDPSGTVIVVVPSGTQSKPFTGSYTTITADGPGSQATTVTLPPSGTDGTGTVIVIEPTTTSPGSGHTSPGGSAHTTAGGSGIPNSNS</sequence>
<gene>
    <name evidence="3" type="ORF">AU210_001938</name>
</gene>
<keyword evidence="2" id="KW-0732">Signal</keyword>
<proteinExistence type="predicted"/>
<dbReference type="EMBL" id="MABQ02000001">
    <property type="protein sequence ID" value="PCD46533.1"/>
    <property type="molecule type" value="Genomic_DNA"/>
</dbReference>
<evidence type="ECO:0000256" key="1">
    <source>
        <dbReference type="SAM" id="MobiDB-lite"/>
    </source>
</evidence>
<comment type="caution">
    <text evidence="3">The sequence shown here is derived from an EMBL/GenBank/DDBJ whole genome shotgun (WGS) entry which is preliminary data.</text>
</comment>
<feature type="chain" id="PRO_5013964527" evidence="2">
    <location>
        <begin position="20"/>
        <end position="256"/>
    </location>
</feature>
<protein>
    <submittedName>
        <fullName evidence="3">Uncharacterized protein</fullName>
    </submittedName>
</protein>
<organism evidence="3 4">
    <name type="scientific">Fusarium oxysporum f. sp. radicis-cucumerinum</name>
    <dbReference type="NCBI Taxonomy" id="327505"/>
    <lineage>
        <taxon>Eukaryota</taxon>
        <taxon>Fungi</taxon>
        <taxon>Dikarya</taxon>
        <taxon>Ascomycota</taxon>
        <taxon>Pezizomycotina</taxon>
        <taxon>Sordariomycetes</taxon>
        <taxon>Hypocreomycetidae</taxon>
        <taxon>Hypocreales</taxon>
        <taxon>Nectriaceae</taxon>
        <taxon>Fusarium</taxon>
        <taxon>Fusarium oxysporum species complex</taxon>
    </lineage>
</organism>
<dbReference type="AlphaFoldDB" id="A0A2H3I8S3"/>
<evidence type="ECO:0000313" key="4">
    <source>
        <dbReference type="Proteomes" id="UP000219602"/>
    </source>
</evidence>
<dbReference type="Proteomes" id="UP000219602">
    <property type="component" value="Chromosome 1"/>
</dbReference>
<feature type="region of interest" description="Disordered" evidence="1">
    <location>
        <begin position="226"/>
        <end position="256"/>
    </location>
</feature>
<evidence type="ECO:0000313" key="3">
    <source>
        <dbReference type="EMBL" id="PCD46533.1"/>
    </source>
</evidence>
<reference evidence="3 4" key="2">
    <citation type="journal article" date="2017" name="Sci. Rep.">
        <title>A mobile pathogenicity chromosome in Fusarium oxysporum for infection of multiple cucurbit species.</title>
        <authorList>
            <person name="van Dam P."/>
            <person name="Fokkens L."/>
            <person name="Ayukawa Y."/>
            <person name="van der Gragt M."/>
            <person name="Ter Horst A."/>
            <person name="Brankovics B."/>
            <person name="Houterman P.M."/>
            <person name="Arie T."/>
            <person name="Rep M."/>
        </authorList>
    </citation>
    <scope>NUCLEOTIDE SEQUENCE [LARGE SCALE GENOMIC DNA]</scope>
    <source>
        <strain evidence="3 4">Forc016</strain>
    </source>
</reference>
<accession>A0A2H3I8S3</accession>
<reference evidence="3 4" key="1">
    <citation type="journal article" date="2016" name="Environ. Microbiol.">
        <title>Effector profiles distinguish formae speciales of Fusarium oxysporum.</title>
        <authorList>
            <person name="van Dam P."/>
            <person name="Fokkens L."/>
            <person name="Schmidt S.M."/>
            <person name="Linmans J.H."/>
            <person name="Kistler H.C."/>
            <person name="Ma L.J."/>
            <person name="Rep M."/>
        </authorList>
    </citation>
    <scope>NUCLEOTIDE SEQUENCE [LARGE SCALE GENOMIC DNA]</scope>
    <source>
        <strain evidence="3 4">Forc016</strain>
    </source>
</reference>
<evidence type="ECO:0000256" key="2">
    <source>
        <dbReference type="SAM" id="SignalP"/>
    </source>
</evidence>
<feature type="signal peptide" evidence="2">
    <location>
        <begin position="1"/>
        <end position="19"/>
    </location>
</feature>
<feature type="compositionally biased region" description="Low complexity" evidence="1">
    <location>
        <begin position="226"/>
        <end position="246"/>
    </location>
</feature>
<name>A0A2H3I8S3_FUSOX</name>